<dbReference type="OrthoDB" id="9786548at2"/>
<evidence type="ECO:0000313" key="5">
    <source>
        <dbReference type="EMBL" id="SFV37174.1"/>
    </source>
</evidence>
<evidence type="ECO:0000256" key="2">
    <source>
        <dbReference type="ARBA" id="ARBA00023012"/>
    </source>
</evidence>
<evidence type="ECO:0000256" key="1">
    <source>
        <dbReference type="ARBA" id="ARBA00022553"/>
    </source>
</evidence>
<keyword evidence="1 3" id="KW-0597">Phosphoprotein</keyword>
<dbReference type="GO" id="GO:0000160">
    <property type="term" value="P:phosphorelay signal transduction system"/>
    <property type="evidence" value="ECO:0007669"/>
    <property type="project" value="UniProtKB-KW"/>
</dbReference>
<dbReference type="RefSeq" id="WP_092868557.1">
    <property type="nucleotide sequence ID" value="NZ_FPCH01000003.1"/>
</dbReference>
<dbReference type="Proteomes" id="UP000199423">
    <property type="component" value="Unassembled WGS sequence"/>
</dbReference>
<proteinExistence type="predicted"/>
<keyword evidence="6" id="KW-1185">Reference proteome</keyword>
<name>A0A1I7NR57_9HYPH</name>
<protein>
    <submittedName>
        <fullName evidence="5">Two-component system, chemotaxis family, response regulator CheY</fullName>
    </submittedName>
</protein>
<feature type="domain" description="Response regulatory" evidence="4">
    <location>
        <begin position="8"/>
        <end position="125"/>
    </location>
</feature>
<dbReference type="InterPro" id="IPR001789">
    <property type="entry name" value="Sig_transdc_resp-reg_receiver"/>
</dbReference>
<accession>A0A1I7NR57</accession>
<organism evidence="5 6">
    <name type="scientific">Hyphomicrobium facile</name>
    <dbReference type="NCBI Taxonomy" id="51670"/>
    <lineage>
        <taxon>Bacteria</taxon>
        <taxon>Pseudomonadati</taxon>
        <taxon>Pseudomonadota</taxon>
        <taxon>Alphaproteobacteria</taxon>
        <taxon>Hyphomicrobiales</taxon>
        <taxon>Hyphomicrobiaceae</taxon>
        <taxon>Hyphomicrobium</taxon>
    </lineage>
</organism>
<dbReference type="AlphaFoldDB" id="A0A1I7NR57"/>
<dbReference type="InterPro" id="IPR050595">
    <property type="entry name" value="Bact_response_regulator"/>
</dbReference>
<evidence type="ECO:0000313" key="6">
    <source>
        <dbReference type="Proteomes" id="UP000199423"/>
    </source>
</evidence>
<sequence>MPSMQQLQILVVDDTSVSRALLTDGLDQIGLKNFKVAKDGEEGLKMMMTAPCHLVISDYNMPKIDGIQLLRALRQHAPTSKVGFILVTGKGDKALIDEGKKWGLNNFLAKPFAVPQLKTCIEAVVGKLT</sequence>
<evidence type="ECO:0000259" key="4">
    <source>
        <dbReference type="PROSITE" id="PS50110"/>
    </source>
</evidence>
<reference evidence="6" key="1">
    <citation type="submission" date="2016-10" db="EMBL/GenBank/DDBJ databases">
        <authorList>
            <person name="Varghese N."/>
            <person name="Submissions S."/>
        </authorList>
    </citation>
    <scope>NUCLEOTIDE SEQUENCE [LARGE SCALE GENOMIC DNA]</scope>
    <source>
        <strain evidence="6">DSM 1565</strain>
    </source>
</reference>
<dbReference type="Pfam" id="PF00072">
    <property type="entry name" value="Response_reg"/>
    <property type="match status" value="1"/>
</dbReference>
<feature type="modified residue" description="4-aspartylphosphate" evidence="3">
    <location>
        <position position="58"/>
    </location>
</feature>
<keyword evidence="2" id="KW-0902">Two-component regulatory system</keyword>
<dbReference type="PANTHER" id="PTHR44591:SF14">
    <property type="entry name" value="PROTEIN PILG"/>
    <property type="match status" value="1"/>
</dbReference>
<dbReference type="SMART" id="SM00448">
    <property type="entry name" value="REC"/>
    <property type="match status" value="1"/>
</dbReference>
<dbReference type="EMBL" id="FPCH01000003">
    <property type="protein sequence ID" value="SFV37174.1"/>
    <property type="molecule type" value="Genomic_DNA"/>
</dbReference>
<dbReference type="PANTHER" id="PTHR44591">
    <property type="entry name" value="STRESS RESPONSE REGULATOR PROTEIN 1"/>
    <property type="match status" value="1"/>
</dbReference>
<evidence type="ECO:0000256" key="3">
    <source>
        <dbReference type="PROSITE-ProRule" id="PRU00169"/>
    </source>
</evidence>
<dbReference type="SUPFAM" id="SSF52172">
    <property type="entry name" value="CheY-like"/>
    <property type="match status" value="1"/>
</dbReference>
<dbReference type="Gene3D" id="3.40.50.2300">
    <property type="match status" value="1"/>
</dbReference>
<dbReference type="STRING" id="51670.SAMN04488557_3031"/>
<dbReference type="PROSITE" id="PS50110">
    <property type="entry name" value="RESPONSE_REGULATORY"/>
    <property type="match status" value="1"/>
</dbReference>
<dbReference type="InterPro" id="IPR011006">
    <property type="entry name" value="CheY-like_superfamily"/>
</dbReference>
<gene>
    <name evidence="5" type="ORF">SAMN04488557_3031</name>
</gene>